<sequence>MYESDKSVYIFGQLILAIKNKILTNNYLHKWYKS</sequence>
<accession>A0A1I2FK57</accession>
<dbReference type="Proteomes" id="UP000199513">
    <property type="component" value="Unassembled WGS sequence"/>
</dbReference>
<proteinExistence type="predicted"/>
<reference evidence="2" key="1">
    <citation type="submission" date="2016-10" db="EMBL/GenBank/DDBJ databases">
        <authorList>
            <person name="Varghese N."/>
            <person name="Submissions S."/>
        </authorList>
    </citation>
    <scope>NUCLEOTIDE SEQUENCE [LARGE SCALE GENOMIC DNA]</scope>
    <source>
        <strain>GEY</strain>
        <strain evidence="2">DSM 9560</strain>
    </source>
</reference>
<organism evidence="1 2">
    <name type="scientific">Thermoflexibacter ruber</name>
    <dbReference type="NCBI Taxonomy" id="1003"/>
    <lineage>
        <taxon>Bacteria</taxon>
        <taxon>Pseudomonadati</taxon>
        <taxon>Bacteroidota</taxon>
        <taxon>Cytophagia</taxon>
        <taxon>Cytophagales</taxon>
        <taxon>Thermoflexibacteraceae</taxon>
        <taxon>Thermoflexibacter</taxon>
    </lineage>
</organism>
<dbReference type="AlphaFoldDB" id="A0A1I2FK57"/>
<keyword evidence="2" id="KW-1185">Reference proteome</keyword>
<dbReference type="EMBL" id="FONY01000014">
    <property type="protein sequence ID" value="SFF05229.1"/>
    <property type="molecule type" value="Genomic_DNA"/>
</dbReference>
<name>A0A1I2FK57_9BACT</name>
<evidence type="ECO:0000313" key="2">
    <source>
        <dbReference type="Proteomes" id="UP000199513"/>
    </source>
</evidence>
<gene>
    <name evidence="1" type="ORF">SAMN04488541_101426</name>
</gene>
<evidence type="ECO:0000313" key="1">
    <source>
        <dbReference type="EMBL" id="SFF05229.1"/>
    </source>
</evidence>
<protein>
    <submittedName>
        <fullName evidence="1">Uncharacterized protein</fullName>
    </submittedName>
</protein>